<evidence type="ECO:0000256" key="3">
    <source>
        <dbReference type="ARBA" id="ARBA00022989"/>
    </source>
</evidence>
<evidence type="ECO:0000313" key="8">
    <source>
        <dbReference type="Proteomes" id="UP000597762"/>
    </source>
</evidence>
<reference evidence="7" key="1">
    <citation type="submission" date="2021-01" db="EMBL/GenBank/DDBJ databases">
        <authorList>
            <person name="Li R."/>
            <person name="Bekaert M."/>
        </authorList>
    </citation>
    <scope>NUCLEOTIDE SEQUENCE</scope>
    <source>
        <strain evidence="7">Farmed</strain>
    </source>
</reference>
<dbReference type="PANTHER" id="PTHR22950">
    <property type="entry name" value="AMINO ACID TRANSPORTER"/>
    <property type="match status" value="1"/>
</dbReference>
<feature type="transmembrane region" description="Helical" evidence="5">
    <location>
        <begin position="231"/>
        <end position="252"/>
    </location>
</feature>
<accession>A0A812CYB2</accession>
<comment type="caution">
    <text evidence="7">The sequence shown here is derived from an EMBL/GenBank/DDBJ whole genome shotgun (WGS) entry which is preliminary data.</text>
</comment>
<dbReference type="Proteomes" id="UP000597762">
    <property type="component" value="Unassembled WGS sequence"/>
</dbReference>
<feature type="transmembrane region" description="Helical" evidence="5">
    <location>
        <begin position="193"/>
        <end position="211"/>
    </location>
</feature>
<dbReference type="AlphaFoldDB" id="A0A812CYB2"/>
<feature type="transmembrane region" description="Helical" evidence="5">
    <location>
        <begin position="43"/>
        <end position="64"/>
    </location>
</feature>
<evidence type="ECO:0000313" key="7">
    <source>
        <dbReference type="EMBL" id="CAE1281047.1"/>
    </source>
</evidence>
<keyword evidence="8" id="KW-1185">Reference proteome</keyword>
<gene>
    <name evidence="7" type="ORF">SPHA_42665</name>
</gene>
<dbReference type="Pfam" id="PF01490">
    <property type="entry name" value="Aa_trans"/>
    <property type="match status" value="2"/>
</dbReference>
<evidence type="ECO:0000256" key="4">
    <source>
        <dbReference type="ARBA" id="ARBA00023136"/>
    </source>
</evidence>
<dbReference type="PANTHER" id="PTHR22950:SF677">
    <property type="entry name" value="AMINO ACID TRANSPORTER TRANSMEMBRANE DOMAIN-CONTAINING PROTEIN"/>
    <property type="match status" value="1"/>
</dbReference>
<protein>
    <submittedName>
        <fullName evidence="7">SLC36A</fullName>
    </submittedName>
</protein>
<dbReference type="InterPro" id="IPR013057">
    <property type="entry name" value="AA_transpt_TM"/>
</dbReference>
<keyword evidence="3 5" id="KW-1133">Transmembrane helix</keyword>
<dbReference type="OrthoDB" id="1684102at2759"/>
<dbReference type="EMBL" id="CAHIKZ030002096">
    <property type="protein sequence ID" value="CAE1281047.1"/>
    <property type="molecule type" value="Genomic_DNA"/>
</dbReference>
<feature type="transmembrane region" description="Helical" evidence="5">
    <location>
        <begin position="12"/>
        <end position="37"/>
    </location>
</feature>
<feature type="transmembrane region" description="Helical" evidence="5">
    <location>
        <begin position="307"/>
        <end position="331"/>
    </location>
</feature>
<evidence type="ECO:0000259" key="6">
    <source>
        <dbReference type="Pfam" id="PF01490"/>
    </source>
</evidence>
<feature type="domain" description="Amino acid transporter transmembrane" evidence="6">
    <location>
        <begin position="14"/>
        <end position="84"/>
    </location>
</feature>
<dbReference type="GO" id="GO:0015179">
    <property type="term" value="F:L-amino acid transmembrane transporter activity"/>
    <property type="evidence" value="ECO:0007669"/>
    <property type="project" value="TreeGrafter"/>
</dbReference>
<feature type="transmembrane region" description="Helical" evidence="5">
    <location>
        <begin position="373"/>
        <end position="396"/>
    </location>
</feature>
<feature type="domain" description="Amino acid transporter transmembrane" evidence="6">
    <location>
        <begin position="103"/>
        <end position="424"/>
    </location>
</feature>
<evidence type="ECO:0000256" key="2">
    <source>
        <dbReference type="ARBA" id="ARBA00022692"/>
    </source>
</evidence>
<feature type="transmembrane region" description="Helical" evidence="5">
    <location>
        <begin position="264"/>
        <end position="287"/>
    </location>
</feature>
<keyword evidence="4 5" id="KW-0472">Membrane</keyword>
<dbReference type="GO" id="GO:0005774">
    <property type="term" value="C:vacuolar membrane"/>
    <property type="evidence" value="ECO:0007669"/>
    <property type="project" value="TreeGrafter"/>
</dbReference>
<proteinExistence type="predicted"/>
<evidence type="ECO:0000256" key="5">
    <source>
        <dbReference type="SAM" id="Phobius"/>
    </source>
</evidence>
<sequence>MSLHYERRSNEKGILSIFANIFISFIGGGVLGLPYAFREAGVIEGSVIMAVIGFISIQAMLLIVECKYKLLEQRSQIVKNYKAHKRKPDEESLVIDSSDIITAKDSSDSNQIQDLSYGDLGYFAMGRFGRMVVDSVLLISQVGFCCAYLIFICENLSDNIHGITLFECLAILLPPLCLLTLFRHLNSLSISSLFAQCSSLLAFAVVFWFDFQHIHLVTIHPKKISLSGLPFFLAISIYCYEGAGMILSLEASVVKEKRKHFKKIFIWTMMLVTALYITFGICGYLSFGPATNPIITLNLPKGKALDFAIMVKSFLCLAMFFTYPVMLFPAIKVLEGYFMQEPEKTFWKGNVLRFIVVLSTGVIVIAIPNFANLMALIGASCCTLLAFILPGLFHIIIFKGSSTFSLRAFDIFLILVGIIGAVIGNLDAFNRLTANDSSHSSQHGNITTILS</sequence>
<feature type="transmembrane region" description="Helical" evidence="5">
    <location>
        <begin position="131"/>
        <end position="151"/>
    </location>
</feature>
<name>A0A812CYB2_ACAPH</name>
<comment type="subcellular location">
    <subcellularLocation>
        <location evidence="1">Membrane</location>
        <topology evidence="1">Multi-pass membrane protein</topology>
    </subcellularLocation>
</comment>
<evidence type="ECO:0000256" key="1">
    <source>
        <dbReference type="ARBA" id="ARBA00004141"/>
    </source>
</evidence>
<feature type="transmembrane region" description="Helical" evidence="5">
    <location>
        <begin position="408"/>
        <end position="426"/>
    </location>
</feature>
<feature type="transmembrane region" description="Helical" evidence="5">
    <location>
        <begin position="163"/>
        <end position="181"/>
    </location>
</feature>
<organism evidence="7 8">
    <name type="scientific">Acanthosepion pharaonis</name>
    <name type="common">Pharaoh cuttlefish</name>
    <name type="synonym">Sepia pharaonis</name>
    <dbReference type="NCBI Taxonomy" id="158019"/>
    <lineage>
        <taxon>Eukaryota</taxon>
        <taxon>Metazoa</taxon>
        <taxon>Spiralia</taxon>
        <taxon>Lophotrochozoa</taxon>
        <taxon>Mollusca</taxon>
        <taxon>Cephalopoda</taxon>
        <taxon>Coleoidea</taxon>
        <taxon>Decapodiformes</taxon>
        <taxon>Sepiida</taxon>
        <taxon>Sepiina</taxon>
        <taxon>Sepiidae</taxon>
        <taxon>Acanthosepion</taxon>
    </lineage>
</organism>
<keyword evidence="2 5" id="KW-0812">Transmembrane</keyword>
<feature type="transmembrane region" description="Helical" evidence="5">
    <location>
        <begin position="351"/>
        <end position="367"/>
    </location>
</feature>